<evidence type="ECO:0000256" key="9">
    <source>
        <dbReference type="PIRSR" id="PIRSR038928-2"/>
    </source>
</evidence>
<dbReference type="PROSITE" id="PS51257">
    <property type="entry name" value="PROKAR_LIPOPROTEIN"/>
    <property type="match status" value="1"/>
</dbReference>
<organism evidence="12 16">
    <name type="scientific">Puccinia graminis f. sp. tritici</name>
    <dbReference type="NCBI Taxonomy" id="56615"/>
    <lineage>
        <taxon>Eukaryota</taxon>
        <taxon>Fungi</taxon>
        <taxon>Dikarya</taxon>
        <taxon>Basidiomycota</taxon>
        <taxon>Pucciniomycotina</taxon>
        <taxon>Pucciniomycetes</taxon>
        <taxon>Pucciniales</taxon>
        <taxon>Pucciniaceae</taxon>
        <taxon>Puccinia</taxon>
    </lineage>
</organism>
<dbReference type="SMART" id="SM01060">
    <property type="entry name" value="Catalase"/>
    <property type="match status" value="1"/>
</dbReference>
<dbReference type="PIRSF" id="PIRSF038928">
    <property type="entry name" value="Catalase_clade1-3"/>
    <property type="match status" value="1"/>
</dbReference>
<dbReference type="InterPro" id="IPR011614">
    <property type="entry name" value="Catalase_core"/>
</dbReference>
<keyword evidence="15" id="KW-1185">Reference proteome</keyword>
<dbReference type="InterPro" id="IPR002226">
    <property type="entry name" value="Catalase_haem_BS"/>
</dbReference>
<feature type="chain" id="PRO_5033845060" description="Catalase core domain-containing protein" evidence="10">
    <location>
        <begin position="25"/>
        <end position="545"/>
    </location>
</feature>
<dbReference type="AlphaFoldDB" id="A0A5B0LYA9"/>
<evidence type="ECO:0000256" key="1">
    <source>
        <dbReference type="ARBA" id="ARBA00005329"/>
    </source>
</evidence>
<comment type="cofactor">
    <cofactor evidence="9">
        <name>heme</name>
        <dbReference type="ChEBI" id="CHEBI:30413"/>
    </cofactor>
</comment>
<dbReference type="PRINTS" id="PR00067">
    <property type="entry name" value="CATALASE"/>
</dbReference>
<keyword evidence="3 9" id="KW-0349">Heme</keyword>
<evidence type="ECO:0000313" key="13">
    <source>
        <dbReference type="EMBL" id="KAA1075618.1"/>
    </source>
</evidence>
<dbReference type="EMBL" id="VDEP01000505">
    <property type="protein sequence ID" value="KAA1068688.1"/>
    <property type="molecule type" value="Genomic_DNA"/>
</dbReference>
<keyword evidence="7" id="KW-0376">Hydrogen peroxide</keyword>
<dbReference type="PANTHER" id="PTHR11465:SF9">
    <property type="entry name" value="CATALASE"/>
    <property type="match status" value="1"/>
</dbReference>
<evidence type="ECO:0000313" key="16">
    <source>
        <dbReference type="Proteomes" id="UP000325313"/>
    </source>
</evidence>
<dbReference type="EMBL" id="VSWC01000041">
    <property type="protein sequence ID" value="KAA1104239.1"/>
    <property type="molecule type" value="Genomic_DNA"/>
</dbReference>
<feature type="active site" evidence="8">
    <location>
        <position position="116"/>
    </location>
</feature>
<feature type="domain" description="Catalase core" evidence="11">
    <location>
        <begin position="69"/>
        <end position="451"/>
    </location>
</feature>
<evidence type="ECO:0000313" key="14">
    <source>
        <dbReference type="EMBL" id="KAA1104239.1"/>
    </source>
</evidence>
<dbReference type="SUPFAM" id="SSF56634">
    <property type="entry name" value="Heme-dependent catalase-like"/>
    <property type="match status" value="1"/>
</dbReference>
<evidence type="ECO:0000256" key="6">
    <source>
        <dbReference type="ARBA" id="ARBA00023004"/>
    </source>
</evidence>
<dbReference type="Proteomes" id="UP000324748">
    <property type="component" value="Unassembled WGS sequence"/>
</dbReference>
<dbReference type="GO" id="GO:0020037">
    <property type="term" value="F:heme binding"/>
    <property type="evidence" value="ECO:0007669"/>
    <property type="project" value="InterPro"/>
</dbReference>
<dbReference type="GO" id="GO:0005739">
    <property type="term" value="C:mitochondrion"/>
    <property type="evidence" value="ECO:0007669"/>
    <property type="project" value="TreeGrafter"/>
</dbReference>
<feature type="binding site" description="axial binding residue" evidence="9">
    <location>
        <position position="398"/>
    </location>
    <ligand>
        <name>heme</name>
        <dbReference type="ChEBI" id="CHEBI:30413"/>
    </ligand>
    <ligandPart>
        <name>Fe</name>
        <dbReference type="ChEBI" id="CHEBI:18248"/>
    </ligandPart>
</feature>
<dbReference type="Pfam" id="PF06628">
    <property type="entry name" value="Catalase-rel"/>
    <property type="match status" value="1"/>
</dbReference>
<dbReference type="GO" id="GO:0004096">
    <property type="term" value="F:catalase activity"/>
    <property type="evidence" value="ECO:0007669"/>
    <property type="project" value="UniProtKB-EC"/>
</dbReference>
<evidence type="ECO:0000313" key="12">
    <source>
        <dbReference type="EMBL" id="KAA1068688.1"/>
    </source>
</evidence>
<accession>A0A5B0LYA9</accession>
<dbReference type="PROSITE" id="PS51402">
    <property type="entry name" value="CATALASE_3"/>
    <property type="match status" value="1"/>
</dbReference>
<dbReference type="InterPro" id="IPR018028">
    <property type="entry name" value="Catalase"/>
</dbReference>
<evidence type="ECO:0000256" key="4">
    <source>
        <dbReference type="ARBA" id="ARBA00022723"/>
    </source>
</evidence>
<feature type="signal peptide" evidence="10">
    <location>
        <begin position="1"/>
        <end position="24"/>
    </location>
</feature>
<keyword evidence="2" id="KW-0575">Peroxidase</keyword>
<keyword evidence="4 9" id="KW-0479">Metal-binding</keyword>
<dbReference type="Proteomes" id="UP000325313">
    <property type="component" value="Unassembled WGS sequence"/>
</dbReference>
<dbReference type="Pfam" id="PF00199">
    <property type="entry name" value="Catalase"/>
    <property type="match status" value="1"/>
</dbReference>
<dbReference type="FunFam" id="2.40.180.10:FF:000016">
    <property type="entry name" value="Catalase"/>
    <property type="match status" value="1"/>
</dbReference>
<comment type="similarity">
    <text evidence="1">Belongs to the catalase family.</text>
</comment>
<dbReference type="InterPro" id="IPR024711">
    <property type="entry name" value="Catalase_clade1/3"/>
</dbReference>
<sequence>MLNRAQLGPLSMGACLVLACCVAGWPSMAHSPSANEKLRSRQSQQTIFEAAMNNQVQASHLPAEALVYTAANGQPYATPLAAQRIGVDGPLLLQDSHLIDNQAHFNRKNIPDRVVHALGAGAHGIFTTTTDFASRYTMMSLFQRVGQTTPLTMRFSNAGGEKGSFDTGRNVRGFAVKFRTPKGNWDLTMNNSPIFFIRDPAKFPLLIQALSTNTQTGRHDPDATFDYLGSNAEALPQYLRFLSDAGTSQGWLKTDAFSGHVYKWVKQDGSWVYVKITFKSLQGNYNYTATEQGSIQNPGQASQELFESIQAGERPGWKVYAQVMTPRDAEKFRYNVLDLTKEWREDLVPLNEIGKVELTQNPTNYFAEVEQAAFTPSNIIDGWEPSDDPVLQMRLFAYTDAQRYRLGANYQQIPVNCPLSAVANYQRDGASSYLGDQGNRPAFDASYAHLAVVPRAYNNDNHTIWKSGAIRYLSQITPIDFEQPRYFYDNLSPEQKSNLVGNFAGGLSQVKNRNVVQRVLQVVQQASPELAQKIYFAMFASRKAN</sequence>
<dbReference type="PANTHER" id="PTHR11465">
    <property type="entry name" value="CATALASE"/>
    <property type="match status" value="1"/>
</dbReference>
<evidence type="ECO:0000256" key="7">
    <source>
        <dbReference type="ARBA" id="ARBA00023324"/>
    </source>
</evidence>
<dbReference type="OrthoDB" id="6880011at2759"/>
<dbReference type="GO" id="GO:0042542">
    <property type="term" value="P:response to hydrogen peroxide"/>
    <property type="evidence" value="ECO:0007669"/>
    <property type="project" value="TreeGrafter"/>
</dbReference>
<evidence type="ECO:0000259" key="11">
    <source>
        <dbReference type="SMART" id="SM01060"/>
    </source>
</evidence>
<evidence type="ECO:0000256" key="3">
    <source>
        <dbReference type="ARBA" id="ARBA00022617"/>
    </source>
</evidence>
<feature type="active site" evidence="8">
    <location>
        <position position="190"/>
    </location>
</feature>
<dbReference type="PROSITE" id="PS00437">
    <property type="entry name" value="CATALASE_1"/>
    <property type="match status" value="1"/>
</dbReference>
<protein>
    <recommendedName>
        <fullName evidence="11">Catalase core domain-containing protein</fullName>
    </recommendedName>
</protein>
<evidence type="ECO:0000256" key="10">
    <source>
        <dbReference type="SAM" id="SignalP"/>
    </source>
</evidence>
<name>A0A5B0LYA9_PUCGR</name>
<evidence type="ECO:0000256" key="2">
    <source>
        <dbReference type="ARBA" id="ARBA00022559"/>
    </source>
</evidence>
<dbReference type="GO" id="GO:0042744">
    <property type="term" value="P:hydrogen peroxide catabolic process"/>
    <property type="evidence" value="ECO:0007669"/>
    <property type="project" value="UniProtKB-KW"/>
</dbReference>
<evidence type="ECO:0000256" key="5">
    <source>
        <dbReference type="ARBA" id="ARBA00023002"/>
    </source>
</evidence>
<evidence type="ECO:0000313" key="15">
    <source>
        <dbReference type="Proteomes" id="UP000324748"/>
    </source>
</evidence>
<dbReference type="Gene3D" id="2.40.180.10">
    <property type="entry name" value="Catalase core domain"/>
    <property type="match status" value="1"/>
</dbReference>
<keyword evidence="5" id="KW-0560">Oxidoreductase</keyword>
<dbReference type="InterPro" id="IPR010582">
    <property type="entry name" value="Catalase_immune_responsive"/>
</dbReference>
<keyword evidence="6 9" id="KW-0408">Iron</keyword>
<keyword evidence="10" id="KW-0732">Signal</keyword>
<dbReference type="GO" id="GO:0005777">
    <property type="term" value="C:peroxisome"/>
    <property type="evidence" value="ECO:0007669"/>
    <property type="project" value="TreeGrafter"/>
</dbReference>
<dbReference type="GO" id="GO:0046872">
    <property type="term" value="F:metal ion binding"/>
    <property type="evidence" value="ECO:0007669"/>
    <property type="project" value="UniProtKB-KW"/>
</dbReference>
<gene>
    <name evidence="14" type="ORF">PGT21_015790</name>
    <name evidence="13" type="ORF">PGTUg99_032300</name>
    <name evidence="12" type="ORF">PGTUg99_036166</name>
</gene>
<reference evidence="15 16" key="1">
    <citation type="submission" date="2019-05" db="EMBL/GenBank/DDBJ databases">
        <title>Emergence of the Ug99 lineage of the wheat stem rust pathogen through somatic hybridization.</title>
        <authorList>
            <person name="Li F."/>
            <person name="Upadhyaya N.M."/>
            <person name="Sperschneider J."/>
            <person name="Matny O."/>
            <person name="Nguyen-Phuc H."/>
            <person name="Mago R."/>
            <person name="Raley C."/>
            <person name="Miller M.E."/>
            <person name="Silverstein K.A.T."/>
            <person name="Henningsen E."/>
            <person name="Hirsch C.D."/>
            <person name="Visser B."/>
            <person name="Pretorius Z.A."/>
            <person name="Steffenson B.J."/>
            <person name="Schwessinger B."/>
            <person name="Dodds P.N."/>
            <person name="Figueroa M."/>
        </authorList>
    </citation>
    <scope>NUCLEOTIDE SEQUENCE [LARGE SCALE GENOMIC DNA]</scope>
    <source>
        <strain evidence="14">21-0</strain>
        <strain evidence="12 16">Ug99</strain>
    </source>
</reference>
<dbReference type="EMBL" id="VDEP01000472">
    <property type="protein sequence ID" value="KAA1075618.1"/>
    <property type="molecule type" value="Genomic_DNA"/>
</dbReference>
<evidence type="ECO:0000256" key="8">
    <source>
        <dbReference type="PIRSR" id="PIRSR038928-1"/>
    </source>
</evidence>
<dbReference type="InterPro" id="IPR020835">
    <property type="entry name" value="Catalase_sf"/>
</dbReference>
<comment type="caution">
    <text evidence="12">The sequence shown here is derived from an EMBL/GenBank/DDBJ whole genome shotgun (WGS) entry which is preliminary data.</text>
</comment>
<proteinExistence type="inferred from homology"/>